<evidence type="ECO:0000313" key="2">
    <source>
        <dbReference type="EMBL" id="KAK7007338.1"/>
    </source>
</evidence>
<dbReference type="EMBL" id="JAWWNJ010000071">
    <property type="protein sequence ID" value="KAK7007338.1"/>
    <property type="molecule type" value="Genomic_DNA"/>
</dbReference>
<sequence length="223" mass="25210">MSVLLCEPIFSPDPGDEDLMKHKGGFYAVVSGRWKGIVTSPQTLARTIKKFPDARTFKADTYLRIMELWNQDCTEYHYHPDKSPPPSPSPPPALPSAHAKELLFLANNRPEAVPLSPRRAQQLFTRVLGYDSVASLEDLEARMAAARIARTNARVVEEEDDDEIPDLLDPDDEVEEKEVELAADFYPTETGGIWVERGSHRNRIQRRGIHYVPLKATMLTIFP</sequence>
<dbReference type="Proteomes" id="UP001362999">
    <property type="component" value="Unassembled WGS sequence"/>
</dbReference>
<accession>A0AAW0ADI0</accession>
<organism evidence="2 3">
    <name type="scientific">Favolaschia claudopus</name>
    <dbReference type="NCBI Taxonomy" id="2862362"/>
    <lineage>
        <taxon>Eukaryota</taxon>
        <taxon>Fungi</taxon>
        <taxon>Dikarya</taxon>
        <taxon>Basidiomycota</taxon>
        <taxon>Agaricomycotina</taxon>
        <taxon>Agaricomycetes</taxon>
        <taxon>Agaricomycetidae</taxon>
        <taxon>Agaricales</taxon>
        <taxon>Marasmiineae</taxon>
        <taxon>Mycenaceae</taxon>
        <taxon>Favolaschia</taxon>
    </lineage>
</organism>
<evidence type="ECO:0000256" key="1">
    <source>
        <dbReference type="SAM" id="MobiDB-lite"/>
    </source>
</evidence>
<comment type="caution">
    <text evidence="2">The sequence shown here is derived from an EMBL/GenBank/DDBJ whole genome shotgun (WGS) entry which is preliminary data.</text>
</comment>
<gene>
    <name evidence="2" type="ORF">R3P38DRAFT_3212325</name>
</gene>
<reference evidence="2 3" key="1">
    <citation type="journal article" date="2024" name="J Genomics">
        <title>Draft genome sequencing and assembly of Favolaschia claudopus CIRM-BRFM 2984 isolated from oak limbs.</title>
        <authorList>
            <person name="Navarro D."/>
            <person name="Drula E."/>
            <person name="Chaduli D."/>
            <person name="Cazenave R."/>
            <person name="Ahrendt S."/>
            <person name="Wang J."/>
            <person name="Lipzen A."/>
            <person name="Daum C."/>
            <person name="Barry K."/>
            <person name="Grigoriev I.V."/>
            <person name="Favel A."/>
            <person name="Rosso M.N."/>
            <person name="Martin F."/>
        </authorList>
    </citation>
    <scope>NUCLEOTIDE SEQUENCE [LARGE SCALE GENOMIC DNA]</scope>
    <source>
        <strain evidence="2 3">CIRM-BRFM 2984</strain>
    </source>
</reference>
<feature type="compositionally biased region" description="Pro residues" evidence="1">
    <location>
        <begin position="83"/>
        <end position="94"/>
    </location>
</feature>
<proteinExistence type="predicted"/>
<protein>
    <submittedName>
        <fullName evidence="2">Uncharacterized protein</fullName>
    </submittedName>
</protein>
<dbReference type="AlphaFoldDB" id="A0AAW0ADI0"/>
<name>A0AAW0ADI0_9AGAR</name>
<feature type="region of interest" description="Disordered" evidence="1">
    <location>
        <begin position="77"/>
        <end position="96"/>
    </location>
</feature>
<evidence type="ECO:0000313" key="3">
    <source>
        <dbReference type="Proteomes" id="UP001362999"/>
    </source>
</evidence>
<keyword evidence="3" id="KW-1185">Reference proteome</keyword>